<dbReference type="RefSeq" id="WP_119926733.1">
    <property type="nucleotide sequence ID" value="NZ_QZEY01000004.1"/>
</dbReference>
<keyword evidence="4" id="KW-1185">Reference proteome</keyword>
<name>A0A3A4BN38_9ACTN</name>
<protein>
    <submittedName>
        <fullName evidence="3">Uncharacterized protein</fullName>
    </submittedName>
</protein>
<evidence type="ECO:0000256" key="1">
    <source>
        <dbReference type="SAM" id="MobiDB-lite"/>
    </source>
</evidence>
<evidence type="ECO:0000313" key="4">
    <source>
        <dbReference type="Proteomes" id="UP000265768"/>
    </source>
</evidence>
<gene>
    <name evidence="3" type="ORF">D5H75_13190</name>
</gene>
<keyword evidence="2" id="KW-1133">Transmembrane helix</keyword>
<dbReference type="Proteomes" id="UP000265768">
    <property type="component" value="Unassembled WGS sequence"/>
</dbReference>
<evidence type="ECO:0000256" key="2">
    <source>
        <dbReference type="SAM" id="Phobius"/>
    </source>
</evidence>
<feature type="region of interest" description="Disordered" evidence="1">
    <location>
        <begin position="49"/>
        <end position="74"/>
    </location>
</feature>
<evidence type="ECO:0000313" key="3">
    <source>
        <dbReference type="EMBL" id="RJL32484.1"/>
    </source>
</evidence>
<organism evidence="3 4">
    <name type="scientific">Bailinhaonella thermotolerans</name>
    <dbReference type="NCBI Taxonomy" id="1070861"/>
    <lineage>
        <taxon>Bacteria</taxon>
        <taxon>Bacillati</taxon>
        <taxon>Actinomycetota</taxon>
        <taxon>Actinomycetes</taxon>
        <taxon>Streptosporangiales</taxon>
        <taxon>Streptosporangiaceae</taxon>
        <taxon>Bailinhaonella</taxon>
    </lineage>
</organism>
<keyword evidence="2" id="KW-0472">Membrane</keyword>
<comment type="caution">
    <text evidence="3">The sequence shown here is derived from an EMBL/GenBank/DDBJ whole genome shotgun (WGS) entry which is preliminary data.</text>
</comment>
<sequence length="183" mass="18011">MAWARTFSWIAGALLLGALFTGLFAMHGIQATPSPATKVSVLGYHGPGHEARSDAVSPGRSSAAPPAHGTPVTAPVSGASPYGLSAGAPVGAGAAAVPYGVSADGVSADGLPYGGHGEHSRHSNGHPGGMICLAVLVLALVLLLPSRTGLVSAARAAPPGLATAGGRVRPRGPNLLQLSVLRL</sequence>
<feature type="transmembrane region" description="Helical" evidence="2">
    <location>
        <begin position="128"/>
        <end position="145"/>
    </location>
</feature>
<dbReference type="EMBL" id="QZEY01000004">
    <property type="protein sequence ID" value="RJL32484.1"/>
    <property type="molecule type" value="Genomic_DNA"/>
</dbReference>
<accession>A0A3A4BN38</accession>
<proteinExistence type="predicted"/>
<keyword evidence="2" id="KW-0812">Transmembrane</keyword>
<dbReference type="AlphaFoldDB" id="A0A3A4BN38"/>
<reference evidence="3 4" key="1">
    <citation type="submission" date="2018-09" db="EMBL/GenBank/DDBJ databases">
        <title>YIM 75507 draft genome.</title>
        <authorList>
            <person name="Tang S."/>
            <person name="Feng Y."/>
        </authorList>
    </citation>
    <scope>NUCLEOTIDE SEQUENCE [LARGE SCALE GENOMIC DNA]</scope>
    <source>
        <strain evidence="3 4">YIM 75507</strain>
    </source>
</reference>